<dbReference type="InterPro" id="IPR011051">
    <property type="entry name" value="RmlC_Cupin_sf"/>
</dbReference>
<protein>
    <recommendedName>
        <fullName evidence="4">Cupin domain-containing protein</fullName>
    </recommendedName>
</protein>
<reference evidence="2" key="1">
    <citation type="submission" date="2019-02" db="EMBL/GenBank/DDBJ databases">
        <authorList>
            <person name="Gruber-Vodicka R. H."/>
            <person name="Seah K. B. B."/>
        </authorList>
    </citation>
    <scope>NUCLEOTIDE SEQUENCE</scope>
    <source>
        <strain evidence="3">BECK_SA2B12</strain>
        <strain evidence="1">BECK_SA2B15</strain>
        <strain evidence="2">BECK_SA2B20</strain>
    </source>
</reference>
<dbReference type="AlphaFoldDB" id="A0A450V629"/>
<evidence type="ECO:0000313" key="2">
    <source>
        <dbReference type="EMBL" id="VFK00221.1"/>
    </source>
</evidence>
<evidence type="ECO:0008006" key="4">
    <source>
        <dbReference type="Google" id="ProtNLM"/>
    </source>
</evidence>
<accession>A0A450V629</accession>
<dbReference type="EMBL" id="CAADFJ010000182">
    <property type="protein sequence ID" value="VFK04452.1"/>
    <property type="molecule type" value="Genomic_DNA"/>
</dbReference>
<sequence length="126" mass="13705">MSSDTISYTRIHADSDGTSHFEDIDVTMASMSYAPPAPPMAVSDPIEADRFVFVGAATGWVGDWHPSPKRQFVFFLGGVFQVRVGDGETRRFGPGDVLLLEDTVGQGHFSQVISKESGLMAMVHLE</sequence>
<evidence type="ECO:0000313" key="1">
    <source>
        <dbReference type="EMBL" id="VFJ95812.1"/>
    </source>
</evidence>
<evidence type="ECO:0000313" key="3">
    <source>
        <dbReference type="EMBL" id="VFK04452.1"/>
    </source>
</evidence>
<dbReference type="SUPFAM" id="SSF51182">
    <property type="entry name" value="RmlC-like cupins"/>
    <property type="match status" value="1"/>
</dbReference>
<dbReference type="EMBL" id="CAADFG010000092">
    <property type="protein sequence ID" value="VFJ95812.1"/>
    <property type="molecule type" value="Genomic_DNA"/>
</dbReference>
<dbReference type="EMBL" id="CAADFI010000182">
    <property type="protein sequence ID" value="VFK00221.1"/>
    <property type="molecule type" value="Genomic_DNA"/>
</dbReference>
<proteinExistence type="predicted"/>
<organism evidence="2">
    <name type="scientific">Candidatus Kentrum eta</name>
    <dbReference type="NCBI Taxonomy" id="2126337"/>
    <lineage>
        <taxon>Bacteria</taxon>
        <taxon>Pseudomonadati</taxon>
        <taxon>Pseudomonadota</taxon>
        <taxon>Gammaproteobacteria</taxon>
        <taxon>Candidatus Kentrum</taxon>
    </lineage>
</organism>
<name>A0A450V629_9GAMM</name>
<gene>
    <name evidence="1" type="ORF">BECKH772A_GA0070896_100929</name>
    <name evidence="2" type="ORF">BECKH772B_GA0070898_101829</name>
    <name evidence="3" type="ORF">BECKH772C_GA0070978_101829</name>
</gene>